<dbReference type="Proteomes" id="UP000294555">
    <property type="component" value="Unassembled WGS sequence"/>
</dbReference>
<keyword evidence="2" id="KW-1185">Reference proteome</keyword>
<accession>A0A4R1NL62</accession>
<comment type="caution">
    <text evidence="1">The sequence shown here is derived from an EMBL/GenBank/DDBJ whole genome shotgun (WGS) entry which is preliminary data.</text>
</comment>
<gene>
    <name evidence="1" type="ORF">EZJ58_3730</name>
</gene>
<sequence length="111" mass="12602">MNTAILTTELRIALYRRVAALAYQNFCLSKGVGQPLALDALEIKIAWQVEADHIIEYGLEHGPEYACEFLRDLVDPDFLTEPPQLTEWGIEAMELIVHSRIDDIPQSKVLH</sequence>
<dbReference type="AlphaFoldDB" id="A0A4R1NL62"/>
<dbReference type="InterPro" id="IPR035317">
    <property type="entry name" value="DUF5375"/>
</dbReference>
<dbReference type="EMBL" id="SJOI01000001">
    <property type="protein sequence ID" value="TCL05536.1"/>
    <property type="molecule type" value="Genomic_DNA"/>
</dbReference>
<dbReference type="RefSeq" id="WP_132924236.1">
    <property type="nucleotide sequence ID" value="NZ_SJOI01000001.1"/>
</dbReference>
<proteinExistence type="predicted"/>
<organism evidence="1 2">
    <name type="scientific">Sodalis ligni</name>
    <dbReference type="NCBI Taxonomy" id="2697027"/>
    <lineage>
        <taxon>Bacteria</taxon>
        <taxon>Pseudomonadati</taxon>
        <taxon>Pseudomonadota</taxon>
        <taxon>Gammaproteobacteria</taxon>
        <taxon>Enterobacterales</taxon>
        <taxon>Bruguierivoracaceae</taxon>
        <taxon>Sodalis</taxon>
    </lineage>
</organism>
<protein>
    <submittedName>
        <fullName evidence="1">Uncharacterized protein</fullName>
    </submittedName>
</protein>
<evidence type="ECO:0000313" key="2">
    <source>
        <dbReference type="Proteomes" id="UP000294555"/>
    </source>
</evidence>
<reference evidence="1 2" key="1">
    <citation type="submission" date="2019-02" db="EMBL/GenBank/DDBJ databases">
        <title>Investigation of anaerobic lignin degradation for improved lignocellulosic biofuels.</title>
        <authorList>
            <person name="Deangelis K."/>
        </authorList>
    </citation>
    <scope>NUCLEOTIDE SEQUENCE [LARGE SCALE GENOMIC DNA]</scope>
    <source>
        <strain evidence="1 2">159R</strain>
    </source>
</reference>
<evidence type="ECO:0000313" key="1">
    <source>
        <dbReference type="EMBL" id="TCL05536.1"/>
    </source>
</evidence>
<dbReference type="Pfam" id="PF17345">
    <property type="entry name" value="DUF5375"/>
    <property type="match status" value="1"/>
</dbReference>
<dbReference type="OrthoDB" id="6540024at2"/>
<name>A0A4R1NL62_9GAMM</name>